<keyword evidence="3 4" id="KW-0975">Bacterial flagellum</keyword>
<dbReference type="InterPro" id="IPR019776">
    <property type="entry name" value="Flagellar_basal_body_rod_CS"/>
</dbReference>
<keyword evidence="8" id="KW-0966">Cell projection</keyword>
<dbReference type="PANTHER" id="PTHR30435:SF1">
    <property type="entry name" value="FLAGELLAR HOOK PROTEIN FLGE"/>
    <property type="match status" value="1"/>
</dbReference>
<evidence type="ECO:0000256" key="1">
    <source>
        <dbReference type="ARBA" id="ARBA00004117"/>
    </source>
</evidence>
<dbReference type="InterPro" id="IPR001444">
    <property type="entry name" value="Flag_bb_rod_N"/>
</dbReference>
<evidence type="ECO:0000256" key="3">
    <source>
        <dbReference type="ARBA" id="ARBA00023143"/>
    </source>
</evidence>
<dbReference type="SUPFAM" id="SSF117143">
    <property type="entry name" value="Flagellar hook protein flgE"/>
    <property type="match status" value="1"/>
</dbReference>
<dbReference type="InterPro" id="IPR053967">
    <property type="entry name" value="LlgE_F_G-like_D1"/>
</dbReference>
<reference evidence="8 9" key="1">
    <citation type="submission" date="2022-11" db="EMBL/GenBank/DDBJ databases">
        <authorList>
            <person name="Caiyu Z."/>
        </authorList>
    </citation>
    <scope>NUCLEOTIDE SEQUENCE [LARGE SCALE GENOMIC DNA]</scope>
    <source>
        <strain evidence="8 9">YR-4</strain>
    </source>
</reference>
<dbReference type="Pfam" id="PF00460">
    <property type="entry name" value="Flg_bb_rod"/>
    <property type="match status" value="1"/>
</dbReference>
<evidence type="ECO:0000259" key="6">
    <source>
        <dbReference type="Pfam" id="PF06429"/>
    </source>
</evidence>
<evidence type="ECO:0000313" key="8">
    <source>
        <dbReference type="EMBL" id="MCY1713033.1"/>
    </source>
</evidence>
<dbReference type="PANTHER" id="PTHR30435">
    <property type="entry name" value="FLAGELLAR PROTEIN"/>
    <property type="match status" value="1"/>
</dbReference>
<dbReference type="PROSITE" id="PS00588">
    <property type="entry name" value="FLAGELLA_BB_ROD"/>
    <property type="match status" value="1"/>
</dbReference>
<proteinExistence type="inferred from homology"/>
<protein>
    <recommendedName>
        <fullName evidence="4">Flagellar hook protein FlgE</fullName>
    </recommendedName>
</protein>
<organism evidence="8 9">
    <name type="scientific">Caproiciproducens galactitolivorans</name>
    <dbReference type="NCBI Taxonomy" id="642589"/>
    <lineage>
        <taxon>Bacteria</taxon>
        <taxon>Bacillati</taxon>
        <taxon>Bacillota</taxon>
        <taxon>Clostridia</taxon>
        <taxon>Eubacteriales</taxon>
        <taxon>Acutalibacteraceae</taxon>
        <taxon>Caproiciproducens</taxon>
    </lineage>
</organism>
<keyword evidence="8" id="KW-0282">Flagellum</keyword>
<comment type="function">
    <text evidence="4">A flexible structure which links the flagellar filament to the drive apparatus in the basal body.</text>
</comment>
<dbReference type="Proteomes" id="UP001082703">
    <property type="component" value="Unassembled WGS sequence"/>
</dbReference>
<evidence type="ECO:0000259" key="5">
    <source>
        <dbReference type="Pfam" id="PF00460"/>
    </source>
</evidence>
<dbReference type="Pfam" id="PF22692">
    <property type="entry name" value="LlgE_F_G_D1"/>
    <property type="match status" value="1"/>
</dbReference>
<comment type="subcellular location">
    <subcellularLocation>
        <location evidence="1 4">Bacterial flagellum basal body</location>
    </subcellularLocation>
</comment>
<dbReference type="InterPro" id="IPR010930">
    <property type="entry name" value="Flg_bb/hook_C_dom"/>
</dbReference>
<evidence type="ECO:0000256" key="4">
    <source>
        <dbReference type="RuleBase" id="RU362116"/>
    </source>
</evidence>
<feature type="domain" description="Flagellar hook protein FlgE/F/G-like D1" evidence="7">
    <location>
        <begin position="96"/>
        <end position="167"/>
    </location>
</feature>
<gene>
    <name evidence="8" type="ORF">OUY18_02030</name>
</gene>
<feature type="domain" description="Flagellar basal-body/hook protein C-terminal" evidence="6">
    <location>
        <begin position="230"/>
        <end position="273"/>
    </location>
</feature>
<comment type="caution">
    <text evidence="8">The sequence shown here is derived from an EMBL/GenBank/DDBJ whole genome shotgun (WGS) entry which is preliminary data.</text>
</comment>
<sequence>MSTAMYCGIAGTKAYQTGMDVIGNNISNVNTYGFKASRVMYRDLFYQTLQNSTSASGGFGGSNPSQVGYGATASTVDVLNTRSGRAPTGSSNDCYIDGEGYFVVDDGTTGKLYTRVGSFSFDGSGNLVDGNGRLVYGVDTSGALALVKVEKYNDYKDIKIGSDGTITGTPKAGGDIATLGSIAVANIPNPSGLTQMGGSYYRADGNAQSATIKVSYSKAGANGTGQLITSALETSNTDLANELTQMIINERGFQANTKIITVSDEMMETLVNMKR</sequence>
<keyword evidence="8" id="KW-0969">Cilium</keyword>
<dbReference type="RefSeq" id="WP_268057045.1">
    <property type="nucleotide sequence ID" value="NZ_JAPOHA010000002.1"/>
</dbReference>
<evidence type="ECO:0000313" key="9">
    <source>
        <dbReference type="Proteomes" id="UP001082703"/>
    </source>
</evidence>
<dbReference type="InterPro" id="IPR037925">
    <property type="entry name" value="FlgE/F/G-like"/>
</dbReference>
<evidence type="ECO:0000259" key="7">
    <source>
        <dbReference type="Pfam" id="PF22692"/>
    </source>
</evidence>
<dbReference type="EMBL" id="JAPOHA010000002">
    <property type="protein sequence ID" value="MCY1713033.1"/>
    <property type="molecule type" value="Genomic_DNA"/>
</dbReference>
<dbReference type="NCBIfam" id="TIGR03506">
    <property type="entry name" value="FlgEFG_subfam"/>
    <property type="match status" value="2"/>
</dbReference>
<accession>A0ABT4BSF5</accession>
<evidence type="ECO:0000256" key="2">
    <source>
        <dbReference type="ARBA" id="ARBA00009677"/>
    </source>
</evidence>
<name>A0ABT4BSF5_9FIRM</name>
<dbReference type="Pfam" id="PF06429">
    <property type="entry name" value="Flg_bbr_C"/>
    <property type="match status" value="1"/>
</dbReference>
<comment type="similarity">
    <text evidence="2 4">Belongs to the flagella basal body rod proteins family.</text>
</comment>
<feature type="domain" description="Flagellar basal body rod protein N-terminal" evidence="5">
    <location>
        <begin position="5"/>
        <end position="35"/>
    </location>
</feature>
<keyword evidence="9" id="KW-1185">Reference proteome</keyword>
<dbReference type="InterPro" id="IPR020013">
    <property type="entry name" value="Flagellar_FlgE/F/G"/>
</dbReference>